<evidence type="ECO:0000256" key="1">
    <source>
        <dbReference type="SAM" id="SignalP"/>
    </source>
</evidence>
<dbReference type="GO" id="GO:0016539">
    <property type="term" value="P:intein-mediated protein splicing"/>
    <property type="evidence" value="ECO:0007669"/>
    <property type="project" value="InterPro"/>
</dbReference>
<organism evidence="3 4">
    <name type="scientific">Lignipirellula cremea</name>
    <dbReference type="NCBI Taxonomy" id="2528010"/>
    <lineage>
        <taxon>Bacteria</taxon>
        <taxon>Pseudomonadati</taxon>
        <taxon>Planctomycetota</taxon>
        <taxon>Planctomycetia</taxon>
        <taxon>Pirellulales</taxon>
        <taxon>Pirellulaceae</taxon>
        <taxon>Lignipirellula</taxon>
    </lineage>
</organism>
<keyword evidence="1" id="KW-0732">Signal</keyword>
<proteinExistence type="predicted"/>
<dbReference type="PROSITE" id="PS50817">
    <property type="entry name" value="INTEIN_N_TER"/>
    <property type="match status" value="1"/>
</dbReference>
<sequence length="619" mass="68455" precursor="true">MMLPPVFPCASSSRARWVVASFFAITLAAASSPEPLTAAAPESDHPAVDALVREALTREIYGETQERADLLERAAAIAPEYGPAMWHRGYLQSQGKWISESELDQQNVGDKRLAAYQKIRSRYEQTAQDQLRLADWCRQRGLLEQERAHLNQVVQLAPNHPGARERLGFVAADGVWFLREDLQQNQAIEQRYLQDLQDWRKEIVQAVQGLRQTSQHKREAALNRLQAIDDPSAVPALEQILATESEACALQAIALIARFDDQQSTTSLAQLSMTSPWPTARRAAAEALKPRDEMSYIPTLLGAMHTPTVSRLQVFSGRGGRVHVRHAFYREGQGQGEMMVLDTTYRRIALPDGDGNETLARAAANAQLTAFQRERELARQNAINDMLNTRAAESLQIVSGQVLPPQADAWWTWWNQHNGVFVQGPKPQQTKVQQQQLVFVDQVSPQQQVANQRSQQAAIAAMNTTTRTGSDCLAAGTLIRTATGFQAVDKLQVGDLVLSQDVETGELALKPVLALTVRPLGPMLRVEMEGDAFECSEGHPFFVAGDGWVKARDLKSGMEMHGCRQPSQIFQIGSSEPAVTYNLVVADFHTYFVGEAKVLSHDNTIRAATRALTPGLSAE</sequence>
<dbReference type="Gene3D" id="1.25.40.10">
    <property type="entry name" value="Tetratricopeptide repeat domain"/>
    <property type="match status" value="1"/>
</dbReference>
<dbReference type="RefSeq" id="WP_145049750.1">
    <property type="nucleotide sequence ID" value="NZ_CP036433.1"/>
</dbReference>
<dbReference type="CDD" id="cd00081">
    <property type="entry name" value="Hint"/>
    <property type="match status" value="1"/>
</dbReference>
<dbReference type="Proteomes" id="UP000317648">
    <property type="component" value="Chromosome"/>
</dbReference>
<dbReference type="SUPFAM" id="SSF51294">
    <property type="entry name" value="Hedgehog/intein (Hint) domain"/>
    <property type="match status" value="1"/>
</dbReference>
<dbReference type="InterPro" id="IPR003587">
    <property type="entry name" value="Hint_dom_N"/>
</dbReference>
<dbReference type="InterPro" id="IPR004155">
    <property type="entry name" value="PBS_lyase_HEAT"/>
</dbReference>
<feature type="signal peptide" evidence="1">
    <location>
        <begin position="1"/>
        <end position="30"/>
    </location>
</feature>
<dbReference type="Gene3D" id="1.25.10.10">
    <property type="entry name" value="Leucine-rich Repeat Variant"/>
    <property type="match status" value="1"/>
</dbReference>
<dbReference type="SMART" id="SM00567">
    <property type="entry name" value="EZ_HEAT"/>
    <property type="match status" value="2"/>
</dbReference>
<evidence type="ECO:0000313" key="4">
    <source>
        <dbReference type="Proteomes" id="UP000317648"/>
    </source>
</evidence>
<protein>
    <recommendedName>
        <fullName evidence="2">Hint domain-containing protein</fullName>
    </recommendedName>
</protein>
<dbReference type="InterPro" id="IPR006141">
    <property type="entry name" value="Intein_N"/>
</dbReference>
<feature type="chain" id="PRO_5021845720" description="Hint domain-containing protein" evidence="1">
    <location>
        <begin position="31"/>
        <end position="619"/>
    </location>
</feature>
<accession>A0A518DMV6</accession>
<dbReference type="OrthoDB" id="285999at2"/>
<dbReference type="InterPro" id="IPR036844">
    <property type="entry name" value="Hint_dom_sf"/>
</dbReference>
<dbReference type="KEGG" id="lcre:Pla8534_09530"/>
<dbReference type="InterPro" id="IPR011989">
    <property type="entry name" value="ARM-like"/>
</dbReference>
<name>A0A518DMV6_9BACT</name>
<dbReference type="SMART" id="SM00306">
    <property type="entry name" value="HintN"/>
    <property type="match status" value="1"/>
</dbReference>
<dbReference type="SUPFAM" id="SSF48452">
    <property type="entry name" value="TPR-like"/>
    <property type="match status" value="1"/>
</dbReference>
<reference evidence="3 4" key="1">
    <citation type="submission" date="2019-02" db="EMBL/GenBank/DDBJ databases">
        <title>Deep-cultivation of Planctomycetes and their phenomic and genomic characterization uncovers novel biology.</title>
        <authorList>
            <person name="Wiegand S."/>
            <person name="Jogler M."/>
            <person name="Boedeker C."/>
            <person name="Pinto D."/>
            <person name="Vollmers J."/>
            <person name="Rivas-Marin E."/>
            <person name="Kohn T."/>
            <person name="Peeters S.H."/>
            <person name="Heuer A."/>
            <person name="Rast P."/>
            <person name="Oberbeckmann S."/>
            <person name="Bunk B."/>
            <person name="Jeske O."/>
            <person name="Meyerdierks A."/>
            <person name="Storesund J.E."/>
            <person name="Kallscheuer N."/>
            <person name="Luecker S."/>
            <person name="Lage O.M."/>
            <person name="Pohl T."/>
            <person name="Merkel B.J."/>
            <person name="Hornburger P."/>
            <person name="Mueller R.-W."/>
            <person name="Bruemmer F."/>
            <person name="Labrenz M."/>
            <person name="Spormann A.M."/>
            <person name="Op den Camp H."/>
            <person name="Overmann J."/>
            <person name="Amann R."/>
            <person name="Jetten M.S.M."/>
            <person name="Mascher T."/>
            <person name="Medema M.H."/>
            <person name="Devos D.P."/>
            <person name="Kaster A.-K."/>
            <person name="Ovreas L."/>
            <person name="Rohde M."/>
            <person name="Galperin M.Y."/>
            <person name="Jogler C."/>
        </authorList>
    </citation>
    <scope>NUCLEOTIDE SEQUENCE [LARGE SCALE GENOMIC DNA]</scope>
    <source>
        <strain evidence="3 4">Pla85_3_4</strain>
    </source>
</reference>
<dbReference type="SUPFAM" id="SSF48371">
    <property type="entry name" value="ARM repeat"/>
    <property type="match status" value="1"/>
</dbReference>
<gene>
    <name evidence="3" type="ORF">Pla8534_09530</name>
</gene>
<evidence type="ECO:0000259" key="2">
    <source>
        <dbReference type="SMART" id="SM00306"/>
    </source>
</evidence>
<dbReference type="EMBL" id="CP036433">
    <property type="protein sequence ID" value="QDU93174.1"/>
    <property type="molecule type" value="Genomic_DNA"/>
</dbReference>
<dbReference type="AlphaFoldDB" id="A0A518DMV6"/>
<keyword evidence="4" id="KW-1185">Reference proteome</keyword>
<evidence type="ECO:0000313" key="3">
    <source>
        <dbReference type="EMBL" id="QDU93174.1"/>
    </source>
</evidence>
<dbReference type="InterPro" id="IPR011990">
    <property type="entry name" value="TPR-like_helical_dom_sf"/>
</dbReference>
<dbReference type="Gene3D" id="2.170.16.10">
    <property type="entry name" value="Hedgehog/Intein (Hint) domain"/>
    <property type="match status" value="1"/>
</dbReference>
<feature type="domain" description="Hint" evidence="2">
    <location>
        <begin position="470"/>
        <end position="564"/>
    </location>
</feature>
<dbReference type="Pfam" id="PF07591">
    <property type="entry name" value="PT-HINT"/>
    <property type="match status" value="1"/>
</dbReference>
<dbReference type="Pfam" id="PF13646">
    <property type="entry name" value="HEAT_2"/>
    <property type="match status" value="1"/>
</dbReference>
<dbReference type="InterPro" id="IPR016024">
    <property type="entry name" value="ARM-type_fold"/>
</dbReference>